<dbReference type="InterPro" id="IPR039448">
    <property type="entry name" value="Beta_helix"/>
</dbReference>
<gene>
    <name evidence="2" type="ORF">AWB82_06579</name>
</gene>
<dbReference type="SMART" id="SM00710">
    <property type="entry name" value="PbH1"/>
    <property type="match status" value="5"/>
</dbReference>
<reference evidence="2" key="1">
    <citation type="submission" date="2016-01" db="EMBL/GenBank/DDBJ databases">
        <authorList>
            <person name="Peeters C."/>
        </authorList>
    </citation>
    <scope>NUCLEOTIDE SEQUENCE [LARGE SCALE GENOMIC DNA]</scope>
    <source>
        <strain evidence="2">LMG 29325</strain>
    </source>
</reference>
<dbReference type="AlphaFoldDB" id="A0A158DCG8"/>
<dbReference type="SUPFAM" id="SSF51126">
    <property type="entry name" value="Pectin lyase-like"/>
    <property type="match status" value="1"/>
</dbReference>
<comment type="caution">
    <text evidence="2">The sequence shown here is derived from an EMBL/GenBank/DDBJ whole genome shotgun (WGS) entry which is preliminary data.</text>
</comment>
<organism evidence="2 3">
    <name type="scientific">Caballeronia glebae</name>
    <dbReference type="NCBI Taxonomy" id="1777143"/>
    <lineage>
        <taxon>Bacteria</taxon>
        <taxon>Pseudomonadati</taxon>
        <taxon>Pseudomonadota</taxon>
        <taxon>Betaproteobacteria</taxon>
        <taxon>Burkholderiales</taxon>
        <taxon>Burkholderiaceae</taxon>
        <taxon>Caballeronia</taxon>
    </lineage>
</organism>
<dbReference type="Pfam" id="PF13229">
    <property type="entry name" value="Beta_helix"/>
    <property type="match status" value="1"/>
</dbReference>
<feature type="domain" description="Right handed beta helix" evidence="1">
    <location>
        <begin position="183"/>
        <end position="330"/>
    </location>
</feature>
<accession>A0A158DCG8</accession>
<dbReference type="Gene3D" id="2.160.20.10">
    <property type="entry name" value="Single-stranded right-handed beta-helix, Pectin lyase-like"/>
    <property type="match status" value="1"/>
</dbReference>
<dbReference type="InterPro" id="IPR011050">
    <property type="entry name" value="Pectin_lyase_fold/virulence"/>
</dbReference>
<sequence length="672" mass="69992">MDRYLKANASTIAPAVPATSAGGYPQDGKPASGIDGSIPGAWWFHSITEELRNAIIAAGLTPDYTKTDQLSQVIACALSFVNTGSGALSRPSIDKQRETLDLNDYDTFMNAANESVRSGRHVRLPGRNLNVPANTVIPGGAVFRGVEGKTQITIIGNGSLIHGGNGIRFTGVTFKGGTYAVDTSGTSRARYQYCTFSGQRSHGVYCDGDGHVFDRNEFSGCGGSGLAFVGVTAALNEAAGNVFDRCANFGIWNAQGANRNLMSGNRTIGNGLELIGVTSDSWGHRIISNHASGTGDNGISVSGYRCTVTGNICENNANHGLGLYGERNAVTSNVCRNNGQRNVATPGGAYAGITCTPAFGGLARKNVLTCNICDDDQASTTQFYGVKVTTNSHVQWTAGTTVTVANLVRFNGLNLYRTSKQGTTGSTPPTHSSGTVSDGSIEWTWIASNLRTPALAYPDWSASTNVNGGVLRFSGNCLYQATTDGKTGSTAPAHKSGAASDGGVSWLFVEEYPTNLDGWDNVIGHNTASGNLKAPWAILTGNKNNVYEDGTLRLGLSGRNITSNVVVLPGSPEGSPDIGVAEPGTLGLRRDASTTPGIALMSKQSGSGATGWLPVALRHQGPLSSRPDLSSLGNGARGYLFFATDQGAHGTLLIWHGTGYLDLASGATFPAA</sequence>
<dbReference type="InterPro" id="IPR012334">
    <property type="entry name" value="Pectin_lyas_fold"/>
</dbReference>
<dbReference type="STRING" id="1777143.AWB82_06579"/>
<proteinExistence type="predicted"/>
<name>A0A158DCG8_9BURK</name>
<evidence type="ECO:0000313" key="2">
    <source>
        <dbReference type="EMBL" id="SAK92191.1"/>
    </source>
</evidence>
<dbReference type="OrthoDB" id="9107395at2"/>
<protein>
    <recommendedName>
        <fullName evidence="1">Right handed beta helix domain-containing protein</fullName>
    </recommendedName>
</protein>
<dbReference type="Proteomes" id="UP000054596">
    <property type="component" value="Unassembled WGS sequence"/>
</dbReference>
<dbReference type="EMBL" id="FCOJ02000079">
    <property type="protein sequence ID" value="SAK92191.1"/>
    <property type="molecule type" value="Genomic_DNA"/>
</dbReference>
<keyword evidence="3" id="KW-1185">Reference proteome</keyword>
<evidence type="ECO:0000259" key="1">
    <source>
        <dbReference type="Pfam" id="PF13229"/>
    </source>
</evidence>
<dbReference type="InterPro" id="IPR006626">
    <property type="entry name" value="PbH1"/>
</dbReference>
<dbReference type="RefSeq" id="WP_086973494.1">
    <property type="nucleotide sequence ID" value="NZ_FCOJ02000079.1"/>
</dbReference>
<evidence type="ECO:0000313" key="3">
    <source>
        <dbReference type="Proteomes" id="UP000054596"/>
    </source>
</evidence>